<keyword evidence="8" id="KW-1185">Reference proteome</keyword>
<dbReference type="InterPro" id="IPR051395">
    <property type="entry name" value="Cytochrome_c_Peroxidase/MauG"/>
</dbReference>
<evidence type="ECO:0000256" key="1">
    <source>
        <dbReference type="ARBA" id="ARBA00022617"/>
    </source>
</evidence>
<keyword evidence="2 4" id="KW-0479">Metal-binding</keyword>
<gene>
    <name evidence="7" type="ORF">ElP_10960</name>
</gene>
<dbReference type="InterPro" id="IPR009056">
    <property type="entry name" value="Cyt_c-like_dom"/>
</dbReference>
<dbReference type="GO" id="GO:0046872">
    <property type="term" value="F:metal ion binding"/>
    <property type="evidence" value="ECO:0007669"/>
    <property type="project" value="UniProtKB-KW"/>
</dbReference>
<dbReference type="AlphaFoldDB" id="A0A518GXF6"/>
<evidence type="ECO:0000256" key="2">
    <source>
        <dbReference type="ARBA" id="ARBA00022723"/>
    </source>
</evidence>
<dbReference type="Pfam" id="PF21419">
    <property type="entry name" value="RoxA-like_Cyt-c"/>
    <property type="match status" value="1"/>
</dbReference>
<dbReference type="InterPro" id="IPR047758">
    <property type="entry name" value="CytoC_perox"/>
</dbReference>
<evidence type="ECO:0000256" key="5">
    <source>
        <dbReference type="SAM" id="MobiDB-lite"/>
    </source>
</evidence>
<proteinExistence type="predicted"/>
<dbReference type="SUPFAM" id="SSF46626">
    <property type="entry name" value="Cytochrome c"/>
    <property type="match status" value="1"/>
</dbReference>
<dbReference type="GO" id="GO:0004130">
    <property type="term" value="F:cytochrome-c peroxidase activity"/>
    <property type="evidence" value="ECO:0007669"/>
    <property type="project" value="TreeGrafter"/>
</dbReference>
<evidence type="ECO:0000259" key="6">
    <source>
        <dbReference type="PROSITE" id="PS51007"/>
    </source>
</evidence>
<feature type="region of interest" description="Disordered" evidence="5">
    <location>
        <begin position="253"/>
        <end position="282"/>
    </location>
</feature>
<dbReference type="EMBL" id="CP036426">
    <property type="protein sequence ID" value="QDV33253.1"/>
    <property type="molecule type" value="Genomic_DNA"/>
</dbReference>
<keyword evidence="1 4" id="KW-0349">Heme</keyword>
<dbReference type="OrthoDB" id="417271at2"/>
<accession>A0A518GXF6</accession>
<protein>
    <recommendedName>
        <fullName evidence="6">Cytochrome c domain-containing protein</fullName>
    </recommendedName>
</protein>
<dbReference type="Proteomes" id="UP000317835">
    <property type="component" value="Chromosome"/>
</dbReference>
<evidence type="ECO:0000313" key="7">
    <source>
        <dbReference type="EMBL" id="QDV33253.1"/>
    </source>
</evidence>
<dbReference type="KEGG" id="tpla:ElP_10960"/>
<feature type="domain" description="Cytochrome c" evidence="6">
    <location>
        <begin position="54"/>
        <end position="233"/>
    </location>
</feature>
<dbReference type="Gene3D" id="1.10.760.10">
    <property type="entry name" value="Cytochrome c-like domain"/>
    <property type="match status" value="1"/>
</dbReference>
<evidence type="ECO:0000256" key="3">
    <source>
        <dbReference type="ARBA" id="ARBA00023004"/>
    </source>
</evidence>
<evidence type="ECO:0000313" key="8">
    <source>
        <dbReference type="Proteomes" id="UP000317835"/>
    </source>
</evidence>
<evidence type="ECO:0000256" key="4">
    <source>
        <dbReference type="PROSITE-ProRule" id="PRU00433"/>
    </source>
</evidence>
<dbReference type="PANTHER" id="PTHR30600:SF9">
    <property type="entry name" value="BLR7738 PROTEIN"/>
    <property type="match status" value="1"/>
</dbReference>
<dbReference type="GO" id="GO:0020037">
    <property type="term" value="F:heme binding"/>
    <property type="evidence" value="ECO:0007669"/>
    <property type="project" value="InterPro"/>
</dbReference>
<organism evidence="7 8">
    <name type="scientific">Tautonia plasticadhaerens</name>
    <dbReference type="NCBI Taxonomy" id="2527974"/>
    <lineage>
        <taxon>Bacteria</taxon>
        <taxon>Pseudomonadati</taxon>
        <taxon>Planctomycetota</taxon>
        <taxon>Planctomycetia</taxon>
        <taxon>Isosphaerales</taxon>
        <taxon>Isosphaeraceae</taxon>
        <taxon>Tautonia</taxon>
    </lineage>
</organism>
<feature type="compositionally biased region" description="Polar residues" evidence="5">
    <location>
        <begin position="259"/>
        <end position="281"/>
    </location>
</feature>
<dbReference type="PANTHER" id="PTHR30600">
    <property type="entry name" value="CYTOCHROME C PEROXIDASE-RELATED"/>
    <property type="match status" value="1"/>
</dbReference>
<dbReference type="PROSITE" id="PS51007">
    <property type="entry name" value="CYTC"/>
    <property type="match status" value="1"/>
</dbReference>
<name>A0A518GXF6_9BACT</name>
<dbReference type="GO" id="GO:0009055">
    <property type="term" value="F:electron transfer activity"/>
    <property type="evidence" value="ECO:0007669"/>
    <property type="project" value="InterPro"/>
</dbReference>
<reference evidence="7 8" key="1">
    <citation type="submission" date="2019-02" db="EMBL/GenBank/DDBJ databases">
        <title>Deep-cultivation of Planctomycetes and their phenomic and genomic characterization uncovers novel biology.</title>
        <authorList>
            <person name="Wiegand S."/>
            <person name="Jogler M."/>
            <person name="Boedeker C."/>
            <person name="Pinto D."/>
            <person name="Vollmers J."/>
            <person name="Rivas-Marin E."/>
            <person name="Kohn T."/>
            <person name="Peeters S.H."/>
            <person name="Heuer A."/>
            <person name="Rast P."/>
            <person name="Oberbeckmann S."/>
            <person name="Bunk B."/>
            <person name="Jeske O."/>
            <person name="Meyerdierks A."/>
            <person name="Storesund J.E."/>
            <person name="Kallscheuer N."/>
            <person name="Luecker S."/>
            <person name="Lage O.M."/>
            <person name="Pohl T."/>
            <person name="Merkel B.J."/>
            <person name="Hornburger P."/>
            <person name="Mueller R.-W."/>
            <person name="Bruemmer F."/>
            <person name="Labrenz M."/>
            <person name="Spormann A.M."/>
            <person name="Op den Camp H."/>
            <person name="Overmann J."/>
            <person name="Amann R."/>
            <person name="Jetten M.S.M."/>
            <person name="Mascher T."/>
            <person name="Medema M.H."/>
            <person name="Devos D.P."/>
            <person name="Kaster A.-K."/>
            <person name="Ovreas L."/>
            <person name="Rohde M."/>
            <person name="Galperin M.Y."/>
            <person name="Jogler C."/>
        </authorList>
    </citation>
    <scope>NUCLEOTIDE SEQUENCE [LARGE SCALE GENOMIC DNA]</scope>
    <source>
        <strain evidence="7 8">ElP</strain>
    </source>
</reference>
<dbReference type="NCBIfam" id="NF040606">
    <property type="entry name" value="CytoC_perox"/>
    <property type="match status" value="1"/>
</dbReference>
<dbReference type="InterPro" id="IPR036909">
    <property type="entry name" value="Cyt_c-like_dom_sf"/>
</dbReference>
<sequence length="304" mass="33549">MLGVFAQARFAPGPDRFTSSVRLDQLHELEEWVKGLRSPRWPEHLGGPYTIDPGLAARGEKLYRSNCVACHALRDPDGRFPQNLDVASELDPNVIRVVATPLEVLRTDPKFLMNFGAKSSADSLADLVSAGRDDQVPRPALLQAVVRQVIGRTLAEQGLTPGSEEFQRRLAQLGGFRRAAGAPPLGGRGYKSRPLDGAWATAPYLHNGSVPNLEQMLLPEEDRVDSFYLGSRRFDPVRVGFETGPGQRRFEFRSEQSDGSHLAGNSNLGHSGPRFTQTTGQDGAYRDFLGEERRALIEFIKTIE</sequence>
<keyword evidence="3 4" id="KW-0408">Iron</keyword>